<proteinExistence type="inferred from homology"/>
<evidence type="ECO:0000256" key="2">
    <source>
        <dbReference type="ARBA" id="ARBA00022642"/>
    </source>
</evidence>
<feature type="domain" description="Isochorismatase-like" evidence="8">
    <location>
        <begin position="3"/>
        <end position="161"/>
    </location>
</feature>
<dbReference type="InterPro" id="IPR000868">
    <property type="entry name" value="Isochorismatase-like_dom"/>
</dbReference>
<evidence type="ECO:0000256" key="3">
    <source>
        <dbReference type="ARBA" id="ARBA00022723"/>
    </source>
</evidence>
<protein>
    <recommendedName>
        <fullName evidence="6">nicotinamidase</fullName>
        <ecNumber evidence="6">3.5.1.19</ecNumber>
    </recommendedName>
    <alternativeName>
        <fullName evidence="7">Nicotinamide deamidase</fullName>
    </alternativeName>
</protein>
<keyword evidence="2" id="KW-0662">Pyridine nucleotide biosynthesis</keyword>
<sequence>MKALILVDIQNDFAFSVGALSVPKGEEVVAVANRLNTSAMFDYFILTQDHHPMSHKSFASNNKGAEVGTLGELNGNPQIWWPPHCIWGTPGNEFHRNLLTGRANLILRKGMDPEVDSYSGFFDNAGRSTGLGDWLTANNVKEVYVAGLALDVCVKHTALDSARLLCHSWQ</sequence>
<dbReference type="InterPro" id="IPR052347">
    <property type="entry name" value="Isochorismatase_Nicotinamidase"/>
</dbReference>
<dbReference type="PANTHER" id="PTHR11080:SF2">
    <property type="entry name" value="LD05707P"/>
    <property type="match status" value="1"/>
</dbReference>
<gene>
    <name evidence="9" type="ORF">LCGC14_2151790</name>
</gene>
<organism evidence="9">
    <name type="scientific">marine sediment metagenome</name>
    <dbReference type="NCBI Taxonomy" id="412755"/>
    <lineage>
        <taxon>unclassified sequences</taxon>
        <taxon>metagenomes</taxon>
        <taxon>ecological metagenomes</taxon>
    </lineage>
</organism>
<dbReference type="EC" id="3.5.1.19" evidence="6"/>
<dbReference type="Gene3D" id="3.40.50.850">
    <property type="entry name" value="Isochorismatase-like"/>
    <property type="match status" value="1"/>
</dbReference>
<dbReference type="SUPFAM" id="SSF52499">
    <property type="entry name" value="Isochorismatase-like hydrolases"/>
    <property type="match status" value="1"/>
</dbReference>
<keyword evidence="4" id="KW-0378">Hydrolase</keyword>
<evidence type="ECO:0000256" key="1">
    <source>
        <dbReference type="ARBA" id="ARBA00006336"/>
    </source>
</evidence>
<dbReference type="GO" id="GO:0046872">
    <property type="term" value="F:metal ion binding"/>
    <property type="evidence" value="ECO:0007669"/>
    <property type="project" value="UniProtKB-KW"/>
</dbReference>
<keyword evidence="3" id="KW-0479">Metal-binding</keyword>
<reference evidence="9" key="1">
    <citation type="journal article" date="2015" name="Nature">
        <title>Complex archaea that bridge the gap between prokaryotes and eukaryotes.</title>
        <authorList>
            <person name="Spang A."/>
            <person name="Saw J.H."/>
            <person name="Jorgensen S.L."/>
            <person name="Zaremba-Niedzwiedzka K."/>
            <person name="Martijn J."/>
            <person name="Lind A.E."/>
            <person name="van Eijk R."/>
            <person name="Schleper C."/>
            <person name="Guy L."/>
            <person name="Ettema T.J."/>
        </authorList>
    </citation>
    <scope>NUCLEOTIDE SEQUENCE</scope>
</reference>
<evidence type="ECO:0000256" key="5">
    <source>
        <dbReference type="ARBA" id="ARBA00037900"/>
    </source>
</evidence>
<dbReference type="InterPro" id="IPR036380">
    <property type="entry name" value="Isochorismatase-like_sf"/>
</dbReference>
<dbReference type="AlphaFoldDB" id="A0A0F9DVB0"/>
<dbReference type="EMBL" id="LAZR01027429">
    <property type="protein sequence ID" value="KKL65758.1"/>
    <property type="molecule type" value="Genomic_DNA"/>
</dbReference>
<dbReference type="Pfam" id="PF00857">
    <property type="entry name" value="Isochorismatase"/>
    <property type="match status" value="1"/>
</dbReference>
<dbReference type="NCBIfam" id="NF008623">
    <property type="entry name" value="PRK11609.1"/>
    <property type="match status" value="1"/>
</dbReference>
<evidence type="ECO:0000256" key="7">
    <source>
        <dbReference type="ARBA" id="ARBA00043224"/>
    </source>
</evidence>
<evidence type="ECO:0000256" key="6">
    <source>
        <dbReference type="ARBA" id="ARBA00039017"/>
    </source>
</evidence>
<comment type="similarity">
    <text evidence="1">Belongs to the isochorismatase family.</text>
</comment>
<dbReference type="GO" id="GO:0019363">
    <property type="term" value="P:pyridine nucleotide biosynthetic process"/>
    <property type="evidence" value="ECO:0007669"/>
    <property type="project" value="UniProtKB-KW"/>
</dbReference>
<evidence type="ECO:0000259" key="8">
    <source>
        <dbReference type="Pfam" id="PF00857"/>
    </source>
</evidence>
<evidence type="ECO:0000256" key="4">
    <source>
        <dbReference type="ARBA" id="ARBA00022801"/>
    </source>
</evidence>
<evidence type="ECO:0000313" key="9">
    <source>
        <dbReference type="EMBL" id="KKL65758.1"/>
    </source>
</evidence>
<comment type="pathway">
    <text evidence="5">Cofactor biosynthesis; nicotinate biosynthesis; nicotinate from nicotinamide: step 1/1.</text>
</comment>
<accession>A0A0F9DVB0</accession>
<dbReference type="GO" id="GO:0008936">
    <property type="term" value="F:nicotinamidase activity"/>
    <property type="evidence" value="ECO:0007669"/>
    <property type="project" value="UniProtKB-EC"/>
</dbReference>
<name>A0A0F9DVB0_9ZZZZ</name>
<dbReference type="PANTHER" id="PTHR11080">
    <property type="entry name" value="PYRAZINAMIDASE/NICOTINAMIDASE"/>
    <property type="match status" value="1"/>
</dbReference>
<comment type="caution">
    <text evidence="9">The sequence shown here is derived from an EMBL/GenBank/DDBJ whole genome shotgun (WGS) entry which is preliminary data.</text>
</comment>